<protein>
    <recommendedName>
        <fullName evidence="5">RRM domain-containing protein</fullName>
    </recommendedName>
</protein>
<proteinExistence type="inferred from homology"/>
<dbReference type="InterPro" id="IPR040447">
    <property type="entry name" value="RRM_Rrp7"/>
</dbReference>
<dbReference type="Gene3D" id="3.30.70.330">
    <property type="match status" value="1"/>
</dbReference>
<dbReference type="InterPro" id="IPR024326">
    <property type="entry name" value="RRP7_C"/>
</dbReference>
<dbReference type="SMART" id="SM00360">
    <property type="entry name" value="RRM"/>
    <property type="match status" value="1"/>
</dbReference>
<keyword evidence="4" id="KW-0175">Coiled coil</keyword>
<dbReference type="PROSITE" id="PS50102">
    <property type="entry name" value="RRM"/>
    <property type="match status" value="1"/>
</dbReference>
<evidence type="ECO:0000313" key="6">
    <source>
        <dbReference type="EMBL" id="CAL7939415.1"/>
    </source>
</evidence>
<dbReference type="PANTHER" id="PTHR13191">
    <property type="entry name" value="RIBOSOMAL RNA PROCESSING PROTEIN 7-RELATED"/>
    <property type="match status" value="1"/>
</dbReference>
<organism evidence="6 7">
    <name type="scientific">Xylocopa violacea</name>
    <name type="common">Violet carpenter bee</name>
    <name type="synonym">Apis violacea</name>
    <dbReference type="NCBI Taxonomy" id="135666"/>
    <lineage>
        <taxon>Eukaryota</taxon>
        <taxon>Metazoa</taxon>
        <taxon>Ecdysozoa</taxon>
        <taxon>Arthropoda</taxon>
        <taxon>Hexapoda</taxon>
        <taxon>Insecta</taxon>
        <taxon>Pterygota</taxon>
        <taxon>Neoptera</taxon>
        <taxon>Endopterygota</taxon>
        <taxon>Hymenoptera</taxon>
        <taxon>Apocrita</taxon>
        <taxon>Aculeata</taxon>
        <taxon>Apoidea</taxon>
        <taxon>Anthophila</taxon>
        <taxon>Apidae</taxon>
        <taxon>Xylocopa</taxon>
        <taxon>Xylocopa</taxon>
    </lineage>
</organism>
<comment type="similarity">
    <text evidence="1">Belongs to the RRP7 family.</text>
</comment>
<gene>
    <name evidence="6" type="ORF">XYLVIOL_LOCUS3873</name>
</gene>
<evidence type="ECO:0000256" key="3">
    <source>
        <dbReference type="PROSITE-ProRule" id="PRU00176"/>
    </source>
</evidence>
<dbReference type="Gene3D" id="6.10.250.1770">
    <property type="match status" value="1"/>
</dbReference>
<dbReference type="SUPFAM" id="SSF54928">
    <property type="entry name" value="RNA-binding domain, RBD"/>
    <property type="match status" value="1"/>
</dbReference>
<evidence type="ECO:0000256" key="1">
    <source>
        <dbReference type="ARBA" id="ARBA00006110"/>
    </source>
</evidence>
<dbReference type="Proteomes" id="UP001642520">
    <property type="component" value="Unassembled WGS sequence"/>
</dbReference>
<feature type="domain" description="RRM" evidence="5">
    <location>
        <begin position="46"/>
        <end position="116"/>
    </location>
</feature>
<dbReference type="InterPro" id="IPR012677">
    <property type="entry name" value="Nucleotide-bd_a/b_plait_sf"/>
</dbReference>
<accession>A0ABP1NEJ2</accession>
<dbReference type="Pfam" id="PF12923">
    <property type="entry name" value="RRP7"/>
    <property type="match status" value="1"/>
</dbReference>
<dbReference type="EMBL" id="CAXAJV020001290">
    <property type="protein sequence ID" value="CAL7939415.1"/>
    <property type="molecule type" value="Genomic_DNA"/>
</dbReference>
<reference evidence="6 7" key="1">
    <citation type="submission" date="2024-08" db="EMBL/GenBank/DDBJ databases">
        <authorList>
            <person name="Will J Nash"/>
            <person name="Angela Man"/>
            <person name="Seanna McTaggart"/>
            <person name="Kendall Baker"/>
            <person name="Tom Barker"/>
            <person name="Leah Catchpole"/>
            <person name="Alex Durrant"/>
            <person name="Karim Gharbi"/>
            <person name="Naomi Irish"/>
            <person name="Gemy Kaithakottil"/>
            <person name="Debby Ku"/>
            <person name="Aaliyah Providence"/>
            <person name="Felix Shaw"/>
            <person name="David Swarbreck"/>
            <person name="Chris Watkins"/>
            <person name="Ann M. McCartney"/>
            <person name="Giulio Formenti"/>
            <person name="Alice Mouton"/>
            <person name="Noel Vella"/>
            <person name="Bjorn M von Reumont"/>
            <person name="Adriana Vella"/>
            <person name="Wilfried Haerty"/>
        </authorList>
    </citation>
    <scope>NUCLEOTIDE SEQUENCE [LARGE SCALE GENOMIC DNA]</scope>
</reference>
<dbReference type="Pfam" id="PF17799">
    <property type="entry name" value="RRM_Rrp7"/>
    <property type="match status" value="1"/>
</dbReference>
<dbReference type="PANTHER" id="PTHR13191:SF0">
    <property type="entry name" value="RIBOSOMAL RNA-PROCESSING PROTEIN 7 HOMOLOG A-RELATED"/>
    <property type="match status" value="1"/>
</dbReference>
<evidence type="ECO:0000313" key="7">
    <source>
        <dbReference type="Proteomes" id="UP001642520"/>
    </source>
</evidence>
<evidence type="ECO:0000259" key="5">
    <source>
        <dbReference type="PROSITE" id="PS50102"/>
    </source>
</evidence>
<comment type="caution">
    <text evidence="6">The sequence shown here is derived from an EMBL/GenBank/DDBJ whole genome shotgun (WGS) entry which is preliminary data.</text>
</comment>
<dbReference type="InterPro" id="IPR035979">
    <property type="entry name" value="RBD_domain_sf"/>
</dbReference>
<evidence type="ECO:0000256" key="4">
    <source>
        <dbReference type="SAM" id="Coils"/>
    </source>
</evidence>
<dbReference type="CDD" id="cd12951">
    <property type="entry name" value="RRP7_Rrp7A"/>
    <property type="match status" value="1"/>
</dbReference>
<keyword evidence="7" id="KW-1185">Reference proteome</keyword>
<feature type="coiled-coil region" evidence="4">
    <location>
        <begin position="189"/>
        <end position="245"/>
    </location>
</feature>
<evidence type="ECO:0000256" key="2">
    <source>
        <dbReference type="ARBA" id="ARBA00022884"/>
    </source>
</evidence>
<name>A0ABP1NEJ2_XYLVO</name>
<dbReference type="InterPro" id="IPR000504">
    <property type="entry name" value="RRM_dom"/>
</dbReference>
<dbReference type="InterPro" id="IPR040446">
    <property type="entry name" value="RRP7"/>
</dbReference>
<sequence length="251" mass="30008">MNNQKKNLHGFKTLWIRFDTETTDKHQLFFKEHSIRNQAPEHPRGRTLFLLNVPPYVTRDVLRKTFSNLCGTVSNVYYTTPNGFKVAYIVFKEELALEKALEIHNEHVITLNTASCKCVTGLAKWCKEYNDSICYETELKEQIEIYMQNYDRKILEKIRREKAMRENAEDGWVTVTGRKKRGQYALSRKETVINKVQQKEEQKNKKKQLLNFYTFQIRESKKQNLAELRKKFELDKKRLQDLKSKRTFRPF</sequence>
<keyword evidence="2 3" id="KW-0694">RNA-binding</keyword>